<feature type="compositionally biased region" description="Low complexity" evidence="10">
    <location>
        <begin position="1258"/>
        <end position="1269"/>
    </location>
</feature>
<feature type="region of interest" description="Disordered" evidence="10">
    <location>
        <begin position="2176"/>
        <end position="2217"/>
    </location>
</feature>
<keyword evidence="5 11" id="KW-1133">Transmembrane helix</keyword>
<gene>
    <name evidence="14" type="ORF">BN1204_027330</name>
    <name evidence="13" type="ORF">NCLIV_027330</name>
</gene>
<feature type="transmembrane region" description="Helical" evidence="11">
    <location>
        <begin position="603"/>
        <end position="627"/>
    </location>
</feature>
<feature type="compositionally biased region" description="Basic and acidic residues" evidence="10">
    <location>
        <begin position="1625"/>
        <end position="1641"/>
    </location>
</feature>
<dbReference type="GO" id="GO:0005886">
    <property type="term" value="C:plasma membrane"/>
    <property type="evidence" value="ECO:0007669"/>
    <property type="project" value="UniProtKB-SubCell"/>
</dbReference>
<evidence type="ECO:0000256" key="4">
    <source>
        <dbReference type="ARBA" id="ARBA00022692"/>
    </source>
</evidence>
<evidence type="ECO:0000256" key="8">
    <source>
        <dbReference type="ARBA" id="ARBA00023136"/>
    </source>
</evidence>
<feature type="compositionally biased region" description="Basic and acidic residues" evidence="10">
    <location>
        <begin position="1074"/>
        <end position="1095"/>
    </location>
</feature>
<feature type="region of interest" description="Disordered" evidence="10">
    <location>
        <begin position="1399"/>
        <end position="1439"/>
    </location>
</feature>
<accession>F0VGV0</accession>
<feature type="transmembrane region" description="Helical" evidence="11">
    <location>
        <begin position="639"/>
        <end position="670"/>
    </location>
</feature>
<feature type="compositionally biased region" description="Polar residues" evidence="10">
    <location>
        <begin position="128"/>
        <end position="137"/>
    </location>
</feature>
<feature type="compositionally biased region" description="Basic and acidic residues" evidence="10">
    <location>
        <begin position="1680"/>
        <end position="1702"/>
    </location>
</feature>
<sequence>MGMGNRGSLAAGREAPTLPLLAQDENRCIAVSNDDDKEEGETGSWFGEKEEIGRDEEDAAISCSRFPYTFSSHQKDGTDDSQETKSLPSTSSDLSPSARSASSLPHGRDEAEEGDDSPSAGGCRPVSAQESPCSSPTAVAPPGGRGIGSGDTCGSERERGSSECGEPAKYTNTDEGVEWKKVNLSRETPAKTGQNSGAVAEDALELFRPPSSSASSPCASASSRGRAWSSGKTEFSFARACLPVTALLLLIFSSLLFKALPNLIGRPIERSHASFSSSPQQVLAKLFPQSAQSPAPATFSADAASAFAQTSRQTPAGPRRLTAEPTEADTRLLSAAGDPTAFPEPDGKELPMEQNPIASTLSFFCFLFFAAVFLQWLVSKIPSYPPPVSVVWFVFGMVAYGIASIPALLPPQPSASERAGGNGATPETTGEPRTAASNTGIGDVPLLGHNSLQTGILEMRVIDSNVVYFVLVPILLYEATQSINWHKFKRFLAGGLLLAVLGVAVQVGILGVMFYYTYMKQYVPAAEGGDQSPLTAAFLLASTLSSTDPVAVLSVLNAVNASDKLCTMFDGESLINDGSAVLLFQFFFYLLQGVSETPLSTFIMFMKLLFAGPALGCFLGFGVYLWLNCFRKYPMTQCLAVITVCYIAYFVAEVAFSLSGPLTAVCYGLFIKSYGHIALDREAQLKHHTLVEGLGLMANCAIFIISGIVTYGMMSSVFHRTDGGEFWMHLFLTYIYLNVARIFMIALFSPFLRRTGYGLSCKEAVLLIWGGLRGGIVLALGLRIERDGNLESELTKALSFFISGSVFLILVVHGMTFELLYRWLNPYPPKPFRRVYLEAVMKMIDYQYMEEKQALNNHWLFKGTDVLVYADKVVPTLGWRKVDRLGNLNLKAPDISVALSCLHEASFNTWVVPTAYSTGPAMTVVKRMATAAVLPPEARATLALEQGDALRDEEKRDGERDKSGALHGGLSLALDQRDGERGGALGGREAGDMTYASTGADPRLLSGASSGHGVAKDSLKGSGSMGRAMSRSGGERSMFLAPPRSSGSVLLTPQGVSAVSGGEGALGAAAFGGDSDRDAEKRTQSRGAYEDEKGPMSDAPPSTFLGSRENERVVESAPISPRYSVRSQAFPTEADTSNQSPVLSQAPSGVFYSQPVGLGEGESISHRGSIVGPRPSHREGVRAIDETETRLKNYHKEKQAHTLAALSQGLKPELGGGIGVGSSFDPKFNLRLIEHATTIGRMEESAGGTGAKNGGEESATAGAAAAASGSRRRRPRGRLLHSRRGEDDGEKRANASEPSSSGSDTDGLDNKPVEVIVEGEDPQTKLPLYRLTSMRTQRLACEADGRVAPKRDSADAAADAGEGRESRHVVGPVGWANALFDTVRFRRLRTHAVLDGNGEERPSAVLSRGHTSLLHSRRRRHEGEEGEAEDSAGEKKARAAGWLGPPLVFASKRKAMAALGIGGRTGGDVSPSPRAKNGKEIGDDGSTAGEGLLGMRKVDDGAQRPEEWGEEDDVLQDFPRPSEKDESDDDGRDPKRFDTDATLVFNHKDLVPGFQKRKTKAKKGGATQRMHSLLHLHHRSRRGSDVSRLNFLSPPGSPRTGAPGDKELPAGASSPGDLGVPDGLAKGEKERKEKEREEAYRHTSLTPPSVVHAPVSGTTGEPSPDQGGDGGRRGLRLLAKRMEKRNETATDRGKDGSGRLDAPRGALAMQVSEKASAPEATDGDAAASEEAPHPVPPLELPGEKAVEARKPSASSLSLRRASAGDAAPRRSAWARRGKAGEKERRLLIRGRRPVLRAQKGRERSKSTDFDACHWSPPGSGALAGRDTRSEGGQSVDDEERLADLKRSLSLGSSESYFEIPATPRRGSLSSPRRDGRGVRTVSPQTTQRRGSRRKVLRKEREGELYLMIFNACREMYHRLYHKNCIGGSALLSLNTSLDLSNDFAVGKVRQNPIRAWAEVLQEDEHGAGEAGSKRGPKKRTLQTLTGFEYEWSVLQSRLHCMQEQQQGWCGLRAAPFCCGRRIPSAFMRSLLNSGACQSDLEQILAFVDVHEELLEKGGKNMQQLMGEELLASYNRQILSAKRFVLYIRDCYPDSFRVAICKIAATLLLNLKTKLVKDTAQKGLVLEEDKEKLLRILDEQQFRLSRFRPCFLFIRPQNCMPSGMGHVLAFGARSRSESSSSSLSRGGPDLRVSRSTSSDADPEKAKDAAQKYDDDYFGWAGGGDTGREMVRREPQEDSHGFTGLRARPSLWDRREDAEDERRAPVERRRFSSVIRMMESGRHTQSPPTGDNTPRCMDVHEPPEADAQAIRVIVSQASFPSAV</sequence>
<feature type="region of interest" description="Disordered" evidence="10">
    <location>
        <begin position="1241"/>
        <end position="1310"/>
    </location>
</feature>
<dbReference type="InParanoid" id="F0VGV0"/>
<evidence type="ECO:0000256" key="7">
    <source>
        <dbReference type="ARBA" id="ARBA00023065"/>
    </source>
</evidence>
<dbReference type="GO" id="GO:0015385">
    <property type="term" value="F:sodium:proton antiporter activity"/>
    <property type="evidence" value="ECO:0007669"/>
    <property type="project" value="InterPro"/>
</dbReference>
<organism evidence="13 15">
    <name type="scientific">Neospora caninum (strain Liverpool)</name>
    <dbReference type="NCBI Taxonomy" id="572307"/>
    <lineage>
        <taxon>Eukaryota</taxon>
        <taxon>Sar</taxon>
        <taxon>Alveolata</taxon>
        <taxon>Apicomplexa</taxon>
        <taxon>Conoidasida</taxon>
        <taxon>Coccidia</taxon>
        <taxon>Eucoccidiorida</taxon>
        <taxon>Eimeriorina</taxon>
        <taxon>Sarcocystidae</taxon>
        <taxon>Neospora</taxon>
    </lineage>
</organism>
<dbReference type="GO" id="GO:0015386">
    <property type="term" value="F:potassium:proton antiporter activity"/>
    <property type="evidence" value="ECO:0007669"/>
    <property type="project" value="TreeGrafter"/>
</dbReference>
<evidence type="ECO:0000256" key="6">
    <source>
        <dbReference type="ARBA" id="ARBA00023053"/>
    </source>
</evidence>
<feature type="region of interest" description="Disordered" evidence="10">
    <location>
        <begin position="1067"/>
        <end position="1120"/>
    </location>
</feature>
<comment type="subcellular location">
    <subcellularLocation>
        <location evidence="1">Cell membrane</location>
        <topology evidence="1">Multi-pass membrane protein</topology>
    </subcellularLocation>
</comment>
<evidence type="ECO:0000313" key="14">
    <source>
        <dbReference type="EMBL" id="CEL66928.1"/>
    </source>
</evidence>
<reference evidence="13" key="2">
    <citation type="submission" date="2011-03" db="EMBL/GenBank/DDBJ databases">
        <title>Comparative genomics and transcriptomics of Neospora caninum and Toxoplasma gondii.</title>
        <authorList>
            <person name="Reid A.J."/>
            <person name="Sohal A."/>
            <person name="Harris D."/>
            <person name="Quail M."/>
            <person name="Sanders M."/>
            <person name="Berriman M."/>
            <person name="Wastling J.M."/>
            <person name="Pain A."/>
        </authorList>
    </citation>
    <scope>NUCLEOTIDE SEQUENCE</scope>
    <source>
        <strain evidence="13">Liverpool</strain>
    </source>
</reference>
<proteinExistence type="predicted"/>
<feature type="transmembrane region" description="Helical" evidence="11">
    <location>
        <begin position="536"/>
        <end position="561"/>
    </location>
</feature>
<reference evidence="15" key="3">
    <citation type="journal article" date="2012" name="PLoS Pathog.">
        <title>Comparative genomics of the apicomplexan parasites Toxoplasma gondii and Neospora caninum: Coccidia differing in host range and transmission strategy.</title>
        <authorList>
            <person name="Reid A.J."/>
            <person name="Vermont S.J."/>
            <person name="Cotton J.A."/>
            <person name="Harris D."/>
            <person name="Hill-Cawthorne G.A."/>
            <person name="Konen-Waisman S."/>
            <person name="Latham S.M."/>
            <person name="Mourier T."/>
            <person name="Norton R."/>
            <person name="Quail M.A."/>
            <person name="Sanders M."/>
            <person name="Shanmugam D."/>
            <person name="Sohal A."/>
            <person name="Wasmuth J.D."/>
            <person name="Brunk B."/>
            <person name="Grigg M.E."/>
            <person name="Howard J.C."/>
            <person name="Parkinson J."/>
            <person name="Roos D.S."/>
            <person name="Trees A.J."/>
            <person name="Berriman M."/>
            <person name="Pain A."/>
            <person name="Wastling J.M."/>
        </authorList>
    </citation>
    <scope>NUCLEOTIDE SEQUENCE [LARGE SCALE GENOMIC DNA]</scope>
    <source>
        <strain evidence="15">Liverpool</strain>
    </source>
</reference>
<protein>
    <submittedName>
        <fullName evidence="14">Eukaryotic Na /H exchanger, related</fullName>
    </submittedName>
    <submittedName>
        <fullName evidence="13">Eukaryotic Na+/H+ exchanger, related</fullName>
    </submittedName>
</protein>
<dbReference type="InterPro" id="IPR006153">
    <property type="entry name" value="Cation/H_exchanger_TM"/>
</dbReference>
<dbReference type="PANTHER" id="PTHR10110:SF86">
    <property type="entry name" value="SODIUM_HYDROGEN EXCHANGER 7"/>
    <property type="match status" value="1"/>
</dbReference>
<dbReference type="Pfam" id="PF00999">
    <property type="entry name" value="Na_H_Exchanger"/>
    <property type="match status" value="1"/>
</dbReference>
<evidence type="ECO:0000259" key="12">
    <source>
        <dbReference type="Pfam" id="PF00999"/>
    </source>
</evidence>
<evidence type="ECO:0000313" key="13">
    <source>
        <dbReference type="EMBL" id="CBZ52944.1"/>
    </source>
</evidence>
<evidence type="ECO:0000256" key="1">
    <source>
        <dbReference type="ARBA" id="ARBA00004651"/>
    </source>
</evidence>
<dbReference type="PANTHER" id="PTHR10110">
    <property type="entry name" value="SODIUM/HYDROGEN EXCHANGER"/>
    <property type="match status" value="1"/>
</dbReference>
<evidence type="ECO:0000256" key="2">
    <source>
        <dbReference type="ARBA" id="ARBA00022448"/>
    </source>
</evidence>
<reference evidence="13" key="1">
    <citation type="submission" date="2011-02" db="EMBL/GenBank/DDBJ databases">
        <authorList>
            <person name="Aslett M."/>
        </authorList>
    </citation>
    <scope>NUCLEOTIDE SEQUENCE</scope>
    <source>
        <strain evidence="13">Liverpool</strain>
    </source>
</reference>
<feature type="region of interest" description="Disordered" evidence="10">
    <location>
        <begin position="945"/>
        <end position="1046"/>
    </location>
</feature>
<feature type="transmembrane region" description="Helical" evidence="11">
    <location>
        <begin position="390"/>
        <end position="409"/>
    </location>
</feature>
<keyword evidence="9" id="KW-0739">Sodium transport</keyword>
<feature type="transmembrane region" description="Helical" evidence="11">
    <location>
        <begin position="357"/>
        <end position="378"/>
    </location>
</feature>
<dbReference type="eggNOG" id="KOG1965">
    <property type="taxonomic scope" value="Eukaryota"/>
</dbReference>
<dbReference type="VEuPathDB" id="ToxoDB:NCLIV_027330"/>
<keyword evidence="2" id="KW-0813">Transport</keyword>
<feature type="region of interest" description="Disordered" evidence="10">
    <location>
        <begin position="1344"/>
        <end position="1365"/>
    </location>
</feature>
<keyword evidence="4 11" id="KW-0812">Transmembrane</keyword>
<feature type="region of interest" description="Disordered" evidence="10">
    <location>
        <begin position="413"/>
        <end position="442"/>
    </location>
</feature>
<feature type="compositionally biased region" description="Basic and acidic residues" evidence="10">
    <location>
        <begin position="1283"/>
        <end position="1294"/>
    </location>
</feature>
<feature type="compositionally biased region" description="Low complexity" evidence="10">
    <location>
        <begin position="1752"/>
        <end position="1766"/>
    </location>
</feature>
<feature type="compositionally biased region" description="Low complexity" evidence="10">
    <location>
        <begin position="86"/>
        <end position="105"/>
    </location>
</feature>
<feature type="transmembrane region" description="Helical" evidence="11">
    <location>
        <begin position="726"/>
        <end position="752"/>
    </location>
</feature>
<feature type="compositionally biased region" description="Basic and acidic residues" evidence="10">
    <location>
        <begin position="1741"/>
        <end position="1750"/>
    </location>
</feature>
<feature type="region of interest" description="Disordered" evidence="10">
    <location>
        <begin position="1855"/>
        <end position="1895"/>
    </location>
</feature>
<evidence type="ECO:0000256" key="5">
    <source>
        <dbReference type="ARBA" id="ARBA00022989"/>
    </source>
</evidence>
<feature type="transmembrane region" description="Helical" evidence="11">
    <location>
        <begin position="797"/>
        <end position="824"/>
    </location>
</feature>
<dbReference type="InterPro" id="IPR018422">
    <property type="entry name" value="Cation/H_exchanger_CPA1"/>
</dbReference>
<dbReference type="Proteomes" id="UP000007494">
    <property type="component" value="Chromosome VIIb"/>
</dbReference>
<feature type="transmembrane region" description="Helical" evidence="11">
    <location>
        <begin position="573"/>
        <end position="591"/>
    </location>
</feature>
<feature type="compositionally biased region" description="Basic and acidic residues" evidence="10">
    <location>
        <begin position="1344"/>
        <end position="1354"/>
    </location>
</feature>
<dbReference type="EMBL" id="FR823389">
    <property type="protein sequence ID" value="CBZ52944.1"/>
    <property type="molecule type" value="Genomic_DNA"/>
</dbReference>
<evidence type="ECO:0000256" key="3">
    <source>
        <dbReference type="ARBA" id="ARBA00022475"/>
    </source>
</evidence>
<feature type="transmembrane region" description="Helical" evidence="11">
    <location>
        <begin position="242"/>
        <end position="260"/>
    </location>
</feature>
<keyword evidence="3" id="KW-1003">Cell membrane</keyword>
<name>F0VGV0_NEOCL</name>
<feature type="compositionally biased region" description="Basic and acidic residues" evidence="10">
    <location>
        <begin position="1496"/>
        <end position="1507"/>
    </location>
</feature>
<evidence type="ECO:0000313" key="15">
    <source>
        <dbReference type="Proteomes" id="UP000007494"/>
    </source>
</evidence>
<reference evidence="14" key="4">
    <citation type="journal article" date="2015" name="PLoS ONE">
        <title>Comprehensive Evaluation of Toxoplasma gondii VEG and Neospora caninum LIV Genomes with Tachyzoite Stage Transcriptome and Proteome Defines Novel Transcript Features.</title>
        <authorList>
            <person name="Ramaprasad A."/>
            <person name="Mourier T."/>
            <person name="Naeem R."/>
            <person name="Malas T.B."/>
            <person name="Moussa E."/>
            <person name="Panigrahi A."/>
            <person name="Vermont S.J."/>
            <person name="Otto T.D."/>
            <person name="Wastling J."/>
            <person name="Pain A."/>
        </authorList>
    </citation>
    <scope>NUCLEOTIDE SEQUENCE</scope>
    <source>
        <strain evidence="14">Liverpool</strain>
    </source>
</reference>
<feature type="transmembrane region" description="Helical" evidence="11">
    <location>
        <begin position="690"/>
        <end position="714"/>
    </location>
</feature>
<dbReference type="GO" id="GO:0051453">
    <property type="term" value="P:regulation of intracellular pH"/>
    <property type="evidence" value="ECO:0007669"/>
    <property type="project" value="TreeGrafter"/>
</dbReference>
<dbReference type="GO" id="GO:0098719">
    <property type="term" value="P:sodium ion import across plasma membrane"/>
    <property type="evidence" value="ECO:0007669"/>
    <property type="project" value="TreeGrafter"/>
</dbReference>
<evidence type="ECO:0000256" key="11">
    <source>
        <dbReference type="SAM" id="Phobius"/>
    </source>
</evidence>
<feature type="transmembrane region" description="Helical" evidence="11">
    <location>
        <begin position="764"/>
        <end position="785"/>
    </location>
</feature>
<feature type="transmembrane region" description="Helical" evidence="11">
    <location>
        <begin position="491"/>
        <end position="516"/>
    </location>
</feature>
<feature type="domain" description="Cation/H+ exchanger transmembrane" evidence="12">
    <location>
        <begin position="459"/>
        <end position="821"/>
    </location>
</feature>
<feature type="region of interest" description="Disordered" evidence="10">
    <location>
        <begin position="332"/>
        <end position="353"/>
    </location>
</feature>
<feature type="compositionally biased region" description="Basic residues" evidence="10">
    <location>
        <begin position="1270"/>
        <end position="1282"/>
    </location>
</feature>
<feature type="compositionally biased region" description="Basic and acidic residues" evidence="10">
    <location>
        <begin position="948"/>
        <end position="964"/>
    </location>
</feature>
<feature type="compositionally biased region" description="Low complexity" evidence="10">
    <location>
        <begin position="1021"/>
        <end position="1038"/>
    </location>
</feature>
<keyword evidence="7" id="KW-0406">Ion transport</keyword>
<feature type="region of interest" description="Disordered" evidence="10">
    <location>
        <begin position="1"/>
        <end position="171"/>
    </location>
</feature>
<feature type="region of interest" description="Disordered" evidence="10">
    <location>
        <begin position="1461"/>
        <end position="1838"/>
    </location>
</feature>
<dbReference type="GeneID" id="13442974"/>
<evidence type="ECO:0000256" key="10">
    <source>
        <dbReference type="SAM" id="MobiDB-lite"/>
    </source>
</evidence>
<dbReference type="OrthoDB" id="331327at2759"/>
<dbReference type="RefSeq" id="XP_003882976.1">
    <property type="nucleotide sequence ID" value="XM_003882927.1"/>
</dbReference>
<dbReference type="Gene3D" id="6.10.140.1330">
    <property type="match status" value="1"/>
</dbReference>
<feature type="compositionally biased region" description="Basic and acidic residues" evidence="10">
    <location>
        <begin position="2200"/>
        <end position="2213"/>
    </location>
</feature>
<keyword evidence="6" id="KW-0915">Sodium</keyword>
<feature type="compositionally biased region" description="Basic residues" evidence="10">
    <location>
        <begin position="1572"/>
        <end position="1581"/>
    </location>
</feature>
<keyword evidence="8 11" id="KW-0472">Membrane</keyword>
<evidence type="ECO:0000256" key="9">
    <source>
        <dbReference type="ARBA" id="ARBA00023201"/>
    </source>
</evidence>
<feature type="compositionally biased region" description="Basic and acidic residues" evidence="10">
    <location>
        <begin position="1799"/>
        <end position="1811"/>
    </location>
</feature>
<keyword evidence="15" id="KW-1185">Reference proteome</keyword>
<dbReference type="EMBL" id="LN714482">
    <property type="protein sequence ID" value="CEL66928.1"/>
    <property type="molecule type" value="Genomic_DNA"/>
</dbReference>